<dbReference type="PRINTS" id="PR00038">
    <property type="entry name" value="HTHLUXR"/>
</dbReference>
<dbReference type="SMART" id="SM00421">
    <property type="entry name" value="HTH_LUXR"/>
    <property type="match status" value="1"/>
</dbReference>
<keyword evidence="3" id="KW-0804">Transcription</keyword>
<dbReference type="PROSITE" id="PS50110">
    <property type="entry name" value="RESPONSE_REGULATORY"/>
    <property type="match status" value="1"/>
</dbReference>
<dbReference type="Gene3D" id="3.40.50.2300">
    <property type="match status" value="1"/>
</dbReference>
<keyword evidence="8" id="KW-1185">Reference proteome</keyword>
<dbReference type="EMBL" id="JAJKFT010000010">
    <property type="protein sequence ID" value="MCC9629777.1"/>
    <property type="molecule type" value="Genomic_DNA"/>
</dbReference>
<dbReference type="InterPro" id="IPR000792">
    <property type="entry name" value="Tscrpt_reg_LuxR_C"/>
</dbReference>
<evidence type="ECO:0000259" key="5">
    <source>
        <dbReference type="PROSITE" id="PS50043"/>
    </source>
</evidence>
<evidence type="ECO:0000313" key="7">
    <source>
        <dbReference type="EMBL" id="MCC9629777.1"/>
    </source>
</evidence>
<dbReference type="PROSITE" id="PS00622">
    <property type="entry name" value="HTH_LUXR_1"/>
    <property type="match status" value="1"/>
</dbReference>
<dbReference type="RefSeq" id="WP_230220349.1">
    <property type="nucleotide sequence ID" value="NZ_JAJKFT010000010.1"/>
</dbReference>
<evidence type="ECO:0000313" key="8">
    <source>
        <dbReference type="Proteomes" id="UP001139103"/>
    </source>
</evidence>
<dbReference type="AlphaFoldDB" id="A0A9X1MP05"/>
<dbReference type="InterPro" id="IPR011006">
    <property type="entry name" value="CheY-like_superfamily"/>
</dbReference>
<dbReference type="GO" id="GO:0006355">
    <property type="term" value="P:regulation of DNA-templated transcription"/>
    <property type="evidence" value="ECO:0007669"/>
    <property type="project" value="InterPro"/>
</dbReference>
<dbReference type="Pfam" id="PF00072">
    <property type="entry name" value="Response_reg"/>
    <property type="match status" value="1"/>
</dbReference>
<dbReference type="InterPro" id="IPR036388">
    <property type="entry name" value="WH-like_DNA-bd_sf"/>
</dbReference>
<dbReference type="InterPro" id="IPR001789">
    <property type="entry name" value="Sig_transdc_resp-reg_receiver"/>
</dbReference>
<dbReference type="SUPFAM" id="SSF52172">
    <property type="entry name" value="CheY-like"/>
    <property type="match status" value="1"/>
</dbReference>
<protein>
    <submittedName>
        <fullName evidence="7">LuxR C-terminal-related transcriptional regulator</fullName>
    </submittedName>
</protein>
<dbReference type="PANTHER" id="PTHR44688">
    <property type="entry name" value="DNA-BINDING TRANSCRIPTIONAL ACTIVATOR DEVR_DOSR"/>
    <property type="match status" value="1"/>
</dbReference>
<evidence type="ECO:0000256" key="1">
    <source>
        <dbReference type="ARBA" id="ARBA00023015"/>
    </source>
</evidence>
<dbReference type="PROSITE" id="PS50043">
    <property type="entry name" value="HTH_LUXR_2"/>
    <property type="match status" value="1"/>
</dbReference>
<keyword evidence="1" id="KW-0805">Transcription regulation</keyword>
<comment type="caution">
    <text evidence="4">Lacks conserved residue(s) required for the propagation of feature annotation.</text>
</comment>
<comment type="caution">
    <text evidence="7">The sequence shown here is derived from an EMBL/GenBank/DDBJ whole genome shotgun (WGS) entry which is preliminary data.</text>
</comment>
<gene>
    <name evidence="7" type="ORF">LOC68_15410</name>
</gene>
<feature type="domain" description="Response regulatory" evidence="6">
    <location>
        <begin position="6"/>
        <end position="117"/>
    </location>
</feature>
<name>A0A9X1MP05_9BACT</name>
<accession>A0A9X1MP05</accession>
<reference evidence="7" key="1">
    <citation type="submission" date="2021-11" db="EMBL/GenBank/DDBJ databases">
        <title>Genome sequence.</title>
        <authorList>
            <person name="Sun Q."/>
        </authorList>
    </citation>
    <scope>NUCLEOTIDE SEQUENCE</scope>
    <source>
        <strain evidence="7">JC732</strain>
    </source>
</reference>
<proteinExistence type="predicted"/>
<organism evidence="7 8">
    <name type="scientific">Blastopirellula sediminis</name>
    <dbReference type="NCBI Taxonomy" id="2894196"/>
    <lineage>
        <taxon>Bacteria</taxon>
        <taxon>Pseudomonadati</taxon>
        <taxon>Planctomycetota</taxon>
        <taxon>Planctomycetia</taxon>
        <taxon>Pirellulales</taxon>
        <taxon>Pirellulaceae</taxon>
        <taxon>Blastopirellula</taxon>
    </lineage>
</organism>
<evidence type="ECO:0000256" key="3">
    <source>
        <dbReference type="ARBA" id="ARBA00023163"/>
    </source>
</evidence>
<evidence type="ECO:0000256" key="2">
    <source>
        <dbReference type="ARBA" id="ARBA00023125"/>
    </source>
</evidence>
<dbReference type="PANTHER" id="PTHR44688:SF16">
    <property type="entry name" value="DNA-BINDING TRANSCRIPTIONAL ACTIVATOR DEVR_DOSR"/>
    <property type="match status" value="1"/>
</dbReference>
<feature type="domain" description="HTH luxR-type" evidence="5">
    <location>
        <begin position="133"/>
        <end position="198"/>
    </location>
</feature>
<evidence type="ECO:0000256" key="4">
    <source>
        <dbReference type="PROSITE-ProRule" id="PRU00169"/>
    </source>
</evidence>
<dbReference type="CDD" id="cd06170">
    <property type="entry name" value="LuxR_C_like"/>
    <property type="match status" value="1"/>
</dbReference>
<dbReference type="SMART" id="SM00448">
    <property type="entry name" value="REC"/>
    <property type="match status" value="1"/>
</dbReference>
<dbReference type="GO" id="GO:0000160">
    <property type="term" value="P:phosphorelay signal transduction system"/>
    <property type="evidence" value="ECO:0007669"/>
    <property type="project" value="InterPro"/>
</dbReference>
<dbReference type="Proteomes" id="UP001139103">
    <property type="component" value="Unassembled WGS sequence"/>
</dbReference>
<evidence type="ECO:0000259" key="6">
    <source>
        <dbReference type="PROSITE" id="PS50110"/>
    </source>
</evidence>
<sequence length="225" mass="24777">MTNVPSLYLVDDEMPVIDSLQRLVESISLPLVSIQRNEQLLGLLQPGSCGCLLLKLNAEHIGLLRHVRTLPVSIEAVFLTDVADVSLVVQAMHLGATTVLKKPCRSEELLAAIRTAVGAAYSRQQKQEQCDAGRRKLKNLTKEESHVMRLMIAGRTNQEIADQIQLSLRTVQFRRSSIFRKLKISTKSRLFDLAVTTGLLGELVADVPLMPVHSGEEAASTRGSD</sequence>
<keyword evidence="2" id="KW-0238">DNA-binding</keyword>
<dbReference type="Pfam" id="PF00196">
    <property type="entry name" value="GerE"/>
    <property type="match status" value="1"/>
</dbReference>
<dbReference type="Gene3D" id="1.10.10.10">
    <property type="entry name" value="Winged helix-like DNA-binding domain superfamily/Winged helix DNA-binding domain"/>
    <property type="match status" value="1"/>
</dbReference>
<dbReference type="GO" id="GO:0003677">
    <property type="term" value="F:DNA binding"/>
    <property type="evidence" value="ECO:0007669"/>
    <property type="project" value="UniProtKB-KW"/>
</dbReference>